<dbReference type="OrthoDB" id="14911at2759"/>
<proteinExistence type="predicted"/>
<comment type="catalytic activity">
    <reaction evidence="1">
        <text>a 1,2-diacyl-sn-glycero-3-phosphocholine + H2O = a 1,2-diacyl-sn-glycero-3-phosphate + choline + H(+)</text>
        <dbReference type="Rhea" id="RHEA:14445"/>
        <dbReference type="ChEBI" id="CHEBI:15354"/>
        <dbReference type="ChEBI" id="CHEBI:15377"/>
        <dbReference type="ChEBI" id="CHEBI:15378"/>
        <dbReference type="ChEBI" id="CHEBI:57643"/>
        <dbReference type="ChEBI" id="CHEBI:58608"/>
        <dbReference type="EC" id="3.1.4.4"/>
    </reaction>
</comment>
<dbReference type="GO" id="GO:0004630">
    <property type="term" value="F:phospholipase D activity"/>
    <property type="evidence" value="ECO:0007669"/>
    <property type="project" value="UniProtKB-EC"/>
</dbReference>
<dbReference type="PROSITE" id="PS50035">
    <property type="entry name" value="PLD"/>
    <property type="match status" value="1"/>
</dbReference>
<dbReference type="GO" id="GO:0060627">
    <property type="term" value="P:regulation of vesicle-mediated transport"/>
    <property type="evidence" value="ECO:0007669"/>
    <property type="project" value="TreeGrafter"/>
</dbReference>
<evidence type="ECO:0000256" key="4">
    <source>
        <dbReference type="ARBA" id="ARBA00022801"/>
    </source>
</evidence>
<dbReference type="InParanoid" id="A0A2J7R2I3"/>
<organism evidence="8 9">
    <name type="scientific">Cryptotermes secundus</name>
    <dbReference type="NCBI Taxonomy" id="105785"/>
    <lineage>
        <taxon>Eukaryota</taxon>
        <taxon>Metazoa</taxon>
        <taxon>Ecdysozoa</taxon>
        <taxon>Arthropoda</taxon>
        <taxon>Hexapoda</taxon>
        <taxon>Insecta</taxon>
        <taxon>Pterygota</taxon>
        <taxon>Neoptera</taxon>
        <taxon>Polyneoptera</taxon>
        <taxon>Dictyoptera</taxon>
        <taxon>Blattodea</taxon>
        <taxon>Blattoidea</taxon>
        <taxon>Termitoidae</taxon>
        <taxon>Kalotermitidae</taxon>
        <taxon>Cryptotermitinae</taxon>
        <taxon>Cryptotermes</taxon>
    </lineage>
</organism>
<dbReference type="GO" id="GO:0009395">
    <property type="term" value="P:phospholipid catabolic process"/>
    <property type="evidence" value="ECO:0007669"/>
    <property type="project" value="TreeGrafter"/>
</dbReference>
<dbReference type="AlphaFoldDB" id="A0A2J7R2I3"/>
<dbReference type="PANTHER" id="PTHR18896">
    <property type="entry name" value="PHOSPHOLIPASE D"/>
    <property type="match status" value="1"/>
</dbReference>
<dbReference type="EMBL" id="NEVH01007828">
    <property type="protein sequence ID" value="PNF35047.1"/>
    <property type="molecule type" value="Genomic_DNA"/>
</dbReference>
<evidence type="ECO:0000256" key="6">
    <source>
        <dbReference type="ARBA" id="ARBA00023098"/>
    </source>
</evidence>
<dbReference type="SUPFAM" id="SSF56024">
    <property type="entry name" value="Phospholipase D/nuclease"/>
    <property type="match status" value="1"/>
</dbReference>
<keyword evidence="3" id="KW-0677">Repeat</keyword>
<dbReference type="CDD" id="cd09141">
    <property type="entry name" value="PLDc_vPLD1_2_yPLD_like_2"/>
    <property type="match status" value="1"/>
</dbReference>
<dbReference type="STRING" id="105785.A0A2J7R2I3"/>
<dbReference type="SMART" id="SM00155">
    <property type="entry name" value="PLDc"/>
    <property type="match status" value="1"/>
</dbReference>
<keyword evidence="9" id="KW-1185">Reference proteome</keyword>
<dbReference type="InterPro" id="IPR025202">
    <property type="entry name" value="PLD-like_dom"/>
</dbReference>
<evidence type="ECO:0000256" key="2">
    <source>
        <dbReference type="ARBA" id="ARBA00012027"/>
    </source>
</evidence>
<comment type="caution">
    <text evidence="8">The sequence shown here is derived from an EMBL/GenBank/DDBJ whole genome shotgun (WGS) entry which is preliminary data.</text>
</comment>
<keyword evidence="5" id="KW-0442">Lipid degradation</keyword>
<evidence type="ECO:0000259" key="7">
    <source>
        <dbReference type="PROSITE" id="PS50035"/>
    </source>
</evidence>
<name>A0A2J7R2I3_9NEOP</name>
<evidence type="ECO:0000256" key="3">
    <source>
        <dbReference type="ARBA" id="ARBA00022737"/>
    </source>
</evidence>
<dbReference type="FunFam" id="3.30.870.10:FF:000011">
    <property type="entry name" value="Phospholipase"/>
    <property type="match status" value="1"/>
</dbReference>
<gene>
    <name evidence="8" type="ORF">B7P43_G09457</name>
</gene>
<sequence>MSHGPELEKAKLNHSYPYLLPKSYDSISPCPPIAGIHLHRINCQIVRSVSSWSTGFLDTETVEESIHEAYIDAITRAKHYVYIENQFFISLARRNTSVRNLVCETLFKRIMRAHREGSVFRVYVVMPLLPGFEGEVGSPSGTALHAVTHWNYASICRGSEAILTMLKAAGVEDPSEYISFHGLRTHSVLHGELVTELIYVHSKLLIADDNLVICGSANINDRSMLGKRDSEIAVVIEDVEFEPGVMGGAPYQSGKYAGSLRKHLFREHLGQLQDHSADVSDPVSEHFYRGVWQCTATRNTQIYEEVFRCIPSDSVADFQSLRRYQEEPLLCYSDPLLARKKLEDVKGNLVNLPLQFLSSEVLTPNSASVEGIMPTALWT</sequence>
<evidence type="ECO:0000256" key="1">
    <source>
        <dbReference type="ARBA" id="ARBA00000798"/>
    </source>
</evidence>
<dbReference type="Pfam" id="PF13091">
    <property type="entry name" value="PLDc_2"/>
    <property type="match status" value="1"/>
</dbReference>
<dbReference type="Proteomes" id="UP000235965">
    <property type="component" value="Unassembled WGS sequence"/>
</dbReference>
<keyword evidence="6" id="KW-0443">Lipid metabolism</keyword>
<evidence type="ECO:0000313" key="9">
    <source>
        <dbReference type="Proteomes" id="UP000235965"/>
    </source>
</evidence>
<accession>A0A2J7R2I3</accession>
<dbReference type="Gene3D" id="3.30.870.10">
    <property type="entry name" value="Endonuclease Chain A"/>
    <property type="match status" value="1"/>
</dbReference>
<reference evidence="8 9" key="1">
    <citation type="submission" date="2017-12" db="EMBL/GenBank/DDBJ databases">
        <title>Hemimetabolous genomes reveal molecular basis of termite eusociality.</title>
        <authorList>
            <person name="Harrison M.C."/>
            <person name="Jongepier E."/>
            <person name="Robertson H.M."/>
            <person name="Arning N."/>
            <person name="Bitard-Feildel T."/>
            <person name="Chao H."/>
            <person name="Childers C.P."/>
            <person name="Dinh H."/>
            <person name="Doddapaneni H."/>
            <person name="Dugan S."/>
            <person name="Gowin J."/>
            <person name="Greiner C."/>
            <person name="Han Y."/>
            <person name="Hu H."/>
            <person name="Hughes D.S.T."/>
            <person name="Huylmans A.-K."/>
            <person name="Kemena C."/>
            <person name="Kremer L.P.M."/>
            <person name="Lee S.L."/>
            <person name="Lopez-Ezquerra A."/>
            <person name="Mallet L."/>
            <person name="Monroy-Kuhn J.M."/>
            <person name="Moser A."/>
            <person name="Murali S.C."/>
            <person name="Muzny D.M."/>
            <person name="Otani S."/>
            <person name="Piulachs M.-D."/>
            <person name="Poelchau M."/>
            <person name="Qu J."/>
            <person name="Schaub F."/>
            <person name="Wada-Katsumata A."/>
            <person name="Worley K.C."/>
            <person name="Xie Q."/>
            <person name="Ylla G."/>
            <person name="Poulsen M."/>
            <person name="Gibbs R.A."/>
            <person name="Schal C."/>
            <person name="Richards S."/>
            <person name="Belles X."/>
            <person name="Korb J."/>
            <person name="Bornberg-Bauer E."/>
        </authorList>
    </citation>
    <scope>NUCLEOTIDE SEQUENCE [LARGE SCALE GENOMIC DNA]</scope>
    <source>
        <tissue evidence="8">Whole body</tissue>
    </source>
</reference>
<feature type="domain" description="PLD phosphodiesterase" evidence="7">
    <location>
        <begin position="196"/>
        <end position="223"/>
    </location>
</feature>
<dbReference type="InterPro" id="IPR001736">
    <property type="entry name" value="PLipase_D/transphosphatidylase"/>
</dbReference>
<dbReference type="EC" id="3.1.4.4" evidence="2"/>
<evidence type="ECO:0000313" key="8">
    <source>
        <dbReference type="EMBL" id="PNF35047.1"/>
    </source>
</evidence>
<dbReference type="InterPro" id="IPR015679">
    <property type="entry name" value="PLipase_D_fam"/>
</dbReference>
<protein>
    <recommendedName>
        <fullName evidence="2">phospholipase D</fullName>
        <ecNumber evidence="2">3.1.4.4</ecNumber>
    </recommendedName>
</protein>
<dbReference type="PANTHER" id="PTHR18896:SF76">
    <property type="entry name" value="PHOSPHOLIPASE"/>
    <property type="match status" value="1"/>
</dbReference>
<keyword evidence="4" id="KW-0378">Hydrolase</keyword>
<evidence type="ECO:0000256" key="5">
    <source>
        <dbReference type="ARBA" id="ARBA00022963"/>
    </source>
</evidence>